<feature type="compositionally biased region" description="Basic and acidic residues" evidence="1">
    <location>
        <begin position="68"/>
        <end position="80"/>
    </location>
</feature>
<dbReference type="EMBL" id="CM000145">
    <property type="protein sequence ID" value="EEE67999.1"/>
    <property type="molecule type" value="Genomic_DNA"/>
</dbReference>
<proteinExistence type="predicted"/>
<feature type="region of interest" description="Disordered" evidence="1">
    <location>
        <begin position="1"/>
        <end position="124"/>
    </location>
</feature>
<dbReference type="Proteomes" id="UP000007752">
    <property type="component" value="Chromosome 8"/>
</dbReference>
<dbReference type="AlphaFoldDB" id="B9FYY2"/>
<sequence>MAEAEAGERRRATVIGGGDADAATEQSLRELASEEEEEEKARAYNSLFGGENGKKKRDTSSRRGSRSKRMEVGGMVEKKSTRSPPASRSPPPPPSGSSGGGGGNGEMGKVNCNEKHTYGEEKEKEKVVETRVCSRMVKHVRKSQWRHLLKNEGSIWEVTEFDPKMEWFEPTRLCLFNAAFFDLHKESEAGLGPPIDSLTYSVYPDLQTSVNIISIKVIKSDVGYPISVFGTVLARDQYDYRCVYLFRRGRDDPQIINSPVSISYYLTNGD</sequence>
<reference evidence="3" key="1">
    <citation type="journal article" date="2005" name="PLoS Biol.">
        <title>The genomes of Oryza sativa: a history of duplications.</title>
        <authorList>
            <person name="Yu J."/>
            <person name="Wang J."/>
            <person name="Lin W."/>
            <person name="Li S."/>
            <person name="Li H."/>
            <person name="Zhou J."/>
            <person name="Ni P."/>
            <person name="Dong W."/>
            <person name="Hu S."/>
            <person name="Zeng C."/>
            <person name="Zhang J."/>
            <person name="Zhang Y."/>
            <person name="Li R."/>
            <person name="Xu Z."/>
            <person name="Li S."/>
            <person name="Li X."/>
            <person name="Zheng H."/>
            <person name="Cong L."/>
            <person name="Lin L."/>
            <person name="Yin J."/>
            <person name="Geng J."/>
            <person name="Li G."/>
            <person name="Shi J."/>
            <person name="Liu J."/>
            <person name="Lv H."/>
            <person name="Li J."/>
            <person name="Wang J."/>
            <person name="Deng Y."/>
            <person name="Ran L."/>
            <person name="Shi X."/>
            <person name="Wang X."/>
            <person name="Wu Q."/>
            <person name="Li C."/>
            <person name="Ren X."/>
            <person name="Wang J."/>
            <person name="Wang X."/>
            <person name="Li D."/>
            <person name="Liu D."/>
            <person name="Zhang X."/>
            <person name="Ji Z."/>
            <person name="Zhao W."/>
            <person name="Sun Y."/>
            <person name="Zhang Z."/>
            <person name="Bao J."/>
            <person name="Han Y."/>
            <person name="Dong L."/>
            <person name="Ji J."/>
            <person name="Chen P."/>
            <person name="Wu S."/>
            <person name="Liu J."/>
            <person name="Xiao Y."/>
            <person name="Bu D."/>
            <person name="Tan J."/>
            <person name="Yang L."/>
            <person name="Ye C."/>
            <person name="Zhang J."/>
            <person name="Xu J."/>
            <person name="Zhou Y."/>
            <person name="Yu Y."/>
            <person name="Zhang B."/>
            <person name="Zhuang S."/>
            <person name="Wei H."/>
            <person name="Liu B."/>
            <person name="Lei M."/>
            <person name="Yu H."/>
            <person name="Li Y."/>
            <person name="Xu H."/>
            <person name="Wei S."/>
            <person name="He X."/>
            <person name="Fang L."/>
            <person name="Zhang Z."/>
            <person name="Zhang Y."/>
            <person name="Huang X."/>
            <person name="Su Z."/>
            <person name="Tong W."/>
            <person name="Li J."/>
            <person name="Tong Z."/>
            <person name="Li S."/>
            <person name="Ye J."/>
            <person name="Wang L."/>
            <person name="Fang L."/>
            <person name="Lei T."/>
            <person name="Chen C."/>
            <person name="Chen H."/>
            <person name="Xu Z."/>
            <person name="Li H."/>
            <person name="Huang H."/>
            <person name="Zhang F."/>
            <person name="Xu H."/>
            <person name="Li N."/>
            <person name="Zhao C."/>
            <person name="Li S."/>
            <person name="Dong L."/>
            <person name="Huang Y."/>
            <person name="Li L."/>
            <person name="Xi Y."/>
            <person name="Qi Q."/>
            <person name="Li W."/>
            <person name="Zhang B."/>
            <person name="Hu W."/>
            <person name="Zhang Y."/>
            <person name="Tian X."/>
            <person name="Jiao Y."/>
            <person name="Liang X."/>
            <person name="Jin J."/>
            <person name="Gao L."/>
            <person name="Zheng W."/>
            <person name="Hao B."/>
            <person name="Liu S."/>
            <person name="Wang W."/>
            <person name="Yuan L."/>
            <person name="Cao M."/>
            <person name="McDermott J."/>
            <person name="Samudrala R."/>
            <person name="Wang J."/>
            <person name="Wong G.K."/>
            <person name="Yang H."/>
        </authorList>
    </citation>
    <scope>NUCLEOTIDE SEQUENCE [LARGE SCALE GENOMIC DNA]</scope>
</reference>
<dbReference type="PANTHER" id="PTHR33065:SF186">
    <property type="entry name" value="OS08G0134900 PROTEIN"/>
    <property type="match status" value="1"/>
</dbReference>
<evidence type="ECO:0000313" key="3">
    <source>
        <dbReference type="EMBL" id="EEE67999.1"/>
    </source>
</evidence>
<organism evidence="3">
    <name type="scientific">Oryza sativa subsp. japonica</name>
    <name type="common">Rice</name>
    <dbReference type="NCBI Taxonomy" id="39947"/>
    <lineage>
        <taxon>Eukaryota</taxon>
        <taxon>Viridiplantae</taxon>
        <taxon>Streptophyta</taxon>
        <taxon>Embryophyta</taxon>
        <taxon>Tracheophyta</taxon>
        <taxon>Spermatophyta</taxon>
        <taxon>Magnoliopsida</taxon>
        <taxon>Liliopsida</taxon>
        <taxon>Poales</taxon>
        <taxon>Poaceae</taxon>
        <taxon>BOP clade</taxon>
        <taxon>Oryzoideae</taxon>
        <taxon>Oryzeae</taxon>
        <taxon>Oryzinae</taxon>
        <taxon>Oryza</taxon>
        <taxon>Oryza sativa</taxon>
    </lineage>
</organism>
<dbReference type="Pfam" id="PF20241">
    <property type="entry name" value="DUF6598"/>
    <property type="match status" value="1"/>
</dbReference>
<protein>
    <recommendedName>
        <fullName evidence="2">DUF6598 domain-containing protein</fullName>
    </recommendedName>
</protein>
<reference evidence="3" key="2">
    <citation type="submission" date="2008-12" db="EMBL/GenBank/DDBJ databases">
        <title>Improved gene annotation of the rice (Oryza sativa) genomes.</title>
        <authorList>
            <person name="Wang J."/>
            <person name="Li R."/>
            <person name="Fan W."/>
            <person name="Huang Q."/>
            <person name="Zhang J."/>
            <person name="Zhou Y."/>
            <person name="Hu Y."/>
            <person name="Zi S."/>
            <person name="Li J."/>
            <person name="Ni P."/>
            <person name="Zheng H."/>
            <person name="Zhang Y."/>
            <person name="Zhao M."/>
            <person name="Hao Q."/>
            <person name="McDermott J."/>
            <person name="Samudrala R."/>
            <person name="Kristiansen K."/>
            <person name="Wong G.K.-S."/>
        </authorList>
    </citation>
    <scope>NUCLEOTIDE SEQUENCE</scope>
</reference>
<evidence type="ECO:0000259" key="2">
    <source>
        <dbReference type="Pfam" id="PF20241"/>
    </source>
</evidence>
<feature type="domain" description="DUF6598" evidence="2">
    <location>
        <begin position="209"/>
        <end position="260"/>
    </location>
</feature>
<feature type="compositionally biased region" description="Basic and acidic residues" evidence="1">
    <location>
        <begin position="1"/>
        <end position="11"/>
    </location>
</feature>
<feature type="compositionally biased region" description="Gly residues" evidence="1">
    <location>
        <begin position="97"/>
        <end position="106"/>
    </location>
</feature>
<gene>
    <name evidence="3" type="ORF">OsJ_25954</name>
</gene>
<accession>B9FYY2</accession>
<dbReference type="PANTHER" id="PTHR33065">
    <property type="entry name" value="OS07G0486400 PROTEIN"/>
    <property type="match status" value="1"/>
</dbReference>
<feature type="compositionally biased region" description="Basic and acidic residues" evidence="1">
    <location>
        <begin position="112"/>
        <end position="124"/>
    </location>
</feature>
<dbReference type="InterPro" id="IPR046533">
    <property type="entry name" value="DUF6598"/>
</dbReference>
<name>B9FYY2_ORYSJ</name>
<evidence type="ECO:0000256" key="1">
    <source>
        <dbReference type="SAM" id="MobiDB-lite"/>
    </source>
</evidence>